<evidence type="ECO:0000256" key="2">
    <source>
        <dbReference type="ARBA" id="ARBA00022475"/>
    </source>
</evidence>
<keyword evidence="5 6" id="KW-0472">Membrane</keyword>
<proteinExistence type="predicted"/>
<evidence type="ECO:0000256" key="3">
    <source>
        <dbReference type="ARBA" id="ARBA00022692"/>
    </source>
</evidence>
<dbReference type="PROSITE" id="PS50850">
    <property type="entry name" value="MFS"/>
    <property type="match status" value="1"/>
</dbReference>
<evidence type="ECO:0000256" key="6">
    <source>
        <dbReference type="SAM" id="Phobius"/>
    </source>
</evidence>
<feature type="transmembrane region" description="Helical" evidence="6">
    <location>
        <begin position="20"/>
        <end position="41"/>
    </location>
</feature>
<evidence type="ECO:0000313" key="9">
    <source>
        <dbReference type="Proteomes" id="UP001606305"/>
    </source>
</evidence>
<feature type="transmembrane region" description="Helical" evidence="6">
    <location>
        <begin position="289"/>
        <end position="307"/>
    </location>
</feature>
<dbReference type="PANTHER" id="PTHR23513">
    <property type="entry name" value="INTEGRAL MEMBRANE EFFLUX PROTEIN-RELATED"/>
    <property type="match status" value="1"/>
</dbReference>
<dbReference type="Pfam" id="PF07690">
    <property type="entry name" value="MFS_1"/>
    <property type="match status" value="1"/>
</dbReference>
<dbReference type="Proteomes" id="UP001606305">
    <property type="component" value="Unassembled WGS sequence"/>
</dbReference>
<feature type="transmembrane region" description="Helical" evidence="6">
    <location>
        <begin position="81"/>
        <end position="98"/>
    </location>
</feature>
<feature type="transmembrane region" description="Helical" evidence="6">
    <location>
        <begin position="355"/>
        <end position="375"/>
    </location>
</feature>
<dbReference type="RefSeq" id="WP_394490625.1">
    <property type="nucleotide sequence ID" value="NZ_JBIGIA010000017.1"/>
</dbReference>
<evidence type="ECO:0000256" key="1">
    <source>
        <dbReference type="ARBA" id="ARBA00004651"/>
    </source>
</evidence>
<comment type="caution">
    <text evidence="8">The sequence shown here is derived from an EMBL/GenBank/DDBJ whole genome shotgun (WGS) entry which is preliminary data.</text>
</comment>
<evidence type="ECO:0000259" key="7">
    <source>
        <dbReference type="PROSITE" id="PS50850"/>
    </source>
</evidence>
<dbReference type="InterPro" id="IPR020846">
    <property type="entry name" value="MFS_dom"/>
</dbReference>
<keyword evidence="9" id="KW-1185">Reference proteome</keyword>
<keyword evidence="3 6" id="KW-0812">Transmembrane</keyword>
<comment type="subcellular location">
    <subcellularLocation>
        <location evidence="1">Cell membrane</location>
        <topology evidence="1">Multi-pass membrane protein</topology>
    </subcellularLocation>
</comment>
<reference evidence="8 9" key="1">
    <citation type="submission" date="2024-09" db="EMBL/GenBank/DDBJ databases">
        <title>Novel species of the genus Pelomonas and Roseateles isolated from streams.</title>
        <authorList>
            <person name="Lu H."/>
        </authorList>
    </citation>
    <scope>NUCLEOTIDE SEQUENCE [LARGE SCALE GENOMIC DNA]</scope>
    <source>
        <strain evidence="8 9">BYS96W</strain>
    </source>
</reference>
<feature type="domain" description="Major facilitator superfamily (MFS) profile" evidence="7">
    <location>
        <begin position="15"/>
        <end position="402"/>
    </location>
</feature>
<dbReference type="InterPro" id="IPR036259">
    <property type="entry name" value="MFS_trans_sf"/>
</dbReference>
<feature type="transmembrane region" description="Helical" evidence="6">
    <location>
        <begin position="381"/>
        <end position="398"/>
    </location>
</feature>
<protein>
    <submittedName>
        <fullName evidence="8">MFS transporter</fullName>
    </submittedName>
</protein>
<keyword evidence="4 6" id="KW-1133">Transmembrane helix</keyword>
<dbReference type="InterPro" id="IPR011701">
    <property type="entry name" value="MFS"/>
</dbReference>
<feature type="transmembrane region" description="Helical" evidence="6">
    <location>
        <begin position="226"/>
        <end position="246"/>
    </location>
</feature>
<dbReference type="EMBL" id="JBIGIA010000017">
    <property type="protein sequence ID" value="MFG6459041.1"/>
    <property type="molecule type" value="Genomic_DNA"/>
</dbReference>
<name>A0ABW7GB53_9BURK</name>
<accession>A0ABW7GB53</accession>
<dbReference type="PANTHER" id="PTHR23513:SF6">
    <property type="entry name" value="MAJOR FACILITATOR SUPERFAMILY ASSOCIATED DOMAIN-CONTAINING PROTEIN"/>
    <property type="match status" value="1"/>
</dbReference>
<dbReference type="SUPFAM" id="SSF103473">
    <property type="entry name" value="MFS general substrate transporter"/>
    <property type="match status" value="1"/>
</dbReference>
<dbReference type="Gene3D" id="1.20.1250.20">
    <property type="entry name" value="MFS general substrate transporter like domains"/>
    <property type="match status" value="1"/>
</dbReference>
<evidence type="ECO:0000256" key="5">
    <source>
        <dbReference type="ARBA" id="ARBA00023136"/>
    </source>
</evidence>
<feature type="transmembrane region" description="Helical" evidence="6">
    <location>
        <begin position="313"/>
        <end position="334"/>
    </location>
</feature>
<organism evidence="8 9">
    <name type="scientific">Pelomonas nitida</name>
    <dbReference type="NCBI Taxonomy" id="3299027"/>
    <lineage>
        <taxon>Bacteria</taxon>
        <taxon>Pseudomonadati</taxon>
        <taxon>Pseudomonadota</taxon>
        <taxon>Betaproteobacteria</taxon>
        <taxon>Burkholderiales</taxon>
        <taxon>Sphaerotilaceae</taxon>
        <taxon>Roseateles</taxon>
    </lineage>
</organism>
<gene>
    <name evidence="8" type="ORF">ACG00X_19585</name>
</gene>
<evidence type="ECO:0000256" key="4">
    <source>
        <dbReference type="ARBA" id="ARBA00022989"/>
    </source>
</evidence>
<sequence length="433" mass="44616">MLSPALLTLRAAPATLRRLLLTDFLVLLAELGLAVALPWWINSHGGAPALATFSVALALAGFVIAPAVAPFGDRVCKSRQIRAGLLGLGVLTWGLAALAGAGVFSLAALIALAVLQALAAAIVDPARDAVLAELVPPAQLPQALQLRKTAHALAGLLGPVLAGAALGVAGVPGALCACGGLLAAALLAAWRLPGTVAAATPAGFSRWWRELRAGMAAKWQLPMERGWTVVNFVVWIFQGPAVGLLIPIKVQSLGLAGPWLGFSLGALSLGVLLGSLFGSQALVQRFGRYRVRVGLGCLEGVALALVGLAASPWLLVAGLVAAGFCNASMSLVGATHRALAIPREYRVRMFAAGAMATKVSGAIGPALVGAALVHFDVSRVYTAWGVAMAVSVLGFLAVPRLKEFLSLGHDEVADWYRRQYPAVFMTSPNGRPS</sequence>
<feature type="transmembrane region" description="Helical" evidence="6">
    <location>
        <begin position="47"/>
        <end position="69"/>
    </location>
</feature>
<keyword evidence="2" id="KW-1003">Cell membrane</keyword>
<feature type="transmembrane region" description="Helical" evidence="6">
    <location>
        <begin position="258"/>
        <end position="277"/>
    </location>
</feature>
<evidence type="ECO:0000313" key="8">
    <source>
        <dbReference type="EMBL" id="MFG6459041.1"/>
    </source>
</evidence>